<keyword evidence="1" id="KW-0472">Membrane</keyword>
<comment type="caution">
    <text evidence="2">The sequence shown here is derived from an EMBL/GenBank/DDBJ whole genome shotgun (WGS) entry which is preliminary data.</text>
</comment>
<proteinExistence type="predicted"/>
<keyword evidence="1" id="KW-1133">Transmembrane helix</keyword>
<gene>
    <name evidence="2" type="ORF">SDC9_33452</name>
</gene>
<feature type="transmembrane region" description="Helical" evidence="1">
    <location>
        <begin position="61"/>
        <end position="79"/>
    </location>
</feature>
<feature type="transmembrane region" description="Helical" evidence="1">
    <location>
        <begin position="36"/>
        <end position="54"/>
    </location>
</feature>
<feature type="transmembrane region" description="Helical" evidence="1">
    <location>
        <begin position="85"/>
        <end position="106"/>
    </location>
</feature>
<dbReference type="AlphaFoldDB" id="A0A644V9M7"/>
<dbReference type="Gene3D" id="3.90.79.10">
    <property type="entry name" value="Nucleoside Triphosphate Pyrophosphohydrolase"/>
    <property type="match status" value="1"/>
</dbReference>
<feature type="transmembrane region" description="Helical" evidence="1">
    <location>
        <begin position="170"/>
        <end position="187"/>
    </location>
</feature>
<feature type="transmembrane region" description="Helical" evidence="1">
    <location>
        <begin position="135"/>
        <end position="158"/>
    </location>
</feature>
<feature type="transmembrane region" description="Helical" evidence="1">
    <location>
        <begin position="12"/>
        <end position="30"/>
    </location>
</feature>
<accession>A0A644V9M7</accession>
<evidence type="ECO:0000256" key="1">
    <source>
        <dbReference type="SAM" id="Phobius"/>
    </source>
</evidence>
<organism evidence="2">
    <name type="scientific">bioreactor metagenome</name>
    <dbReference type="NCBI Taxonomy" id="1076179"/>
    <lineage>
        <taxon>unclassified sequences</taxon>
        <taxon>metagenomes</taxon>
        <taxon>ecological metagenomes</taxon>
    </lineage>
</organism>
<evidence type="ECO:0000313" key="2">
    <source>
        <dbReference type="EMBL" id="MPL87452.1"/>
    </source>
</evidence>
<name>A0A644V9M7_9ZZZZ</name>
<dbReference type="EMBL" id="VSSQ01000239">
    <property type="protein sequence ID" value="MPL87452.1"/>
    <property type="molecule type" value="Genomic_DNA"/>
</dbReference>
<sequence length="394" mass="46111">MNRIETRKSLDNQAWGLLPMLLFMFIDNFIDYHYSFIIALTLSFVSMYLYTALMKRKTYQFLLLVSSISLILFSVFLYLPLGKALYPYSSLISELTMVMVLTFVGFTRRSLLRRVRNSGHPLFHRTLLRSSLNEFIFLAQVVQNMFTLHLFVILIYNVLPYDWHTSGRTVFLYDQLGVIIGVCIFVYEHMRVKIMKGSLKKEMWIPVLNNEGKVVGCIARSVSRSVKKKYYHPIVRVAVIHDGKLYLTKRAPDSYVDPGTYDYPYERYVLYRQKIEHSAQDAIGRLKGKPGVSVRFLIRYKYEDEKVRHQVSLYVVCVRDEKLMSEYVREGGKLWLTAQIEENLSKGVFSGYFEKEFPYLQNTILFAENFCCQQPTSFCEENIAEESMENASMV</sequence>
<keyword evidence="1" id="KW-0812">Transmembrane</keyword>
<protein>
    <submittedName>
        <fullName evidence="2">Uncharacterized protein</fullName>
    </submittedName>
</protein>
<reference evidence="2" key="1">
    <citation type="submission" date="2019-08" db="EMBL/GenBank/DDBJ databases">
        <authorList>
            <person name="Kucharzyk K."/>
            <person name="Murdoch R.W."/>
            <person name="Higgins S."/>
            <person name="Loffler F."/>
        </authorList>
    </citation>
    <scope>NUCLEOTIDE SEQUENCE</scope>
</reference>